<feature type="compositionally biased region" description="Basic and acidic residues" evidence="10">
    <location>
        <begin position="544"/>
        <end position="553"/>
    </location>
</feature>
<feature type="region of interest" description="Disordered" evidence="10">
    <location>
        <begin position="156"/>
        <end position="256"/>
    </location>
</feature>
<dbReference type="Pfam" id="PF00439">
    <property type="entry name" value="Bromodomain"/>
    <property type="match status" value="2"/>
</dbReference>
<dbReference type="CDD" id="cd04717">
    <property type="entry name" value="BAH_polybromo"/>
    <property type="match status" value="1"/>
</dbReference>
<feature type="domain" description="Bromo" evidence="11">
    <location>
        <begin position="275"/>
        <end position="345"/>
    </location>
</feature>
<dbReference type="InterPro" id="IPR036427">
    <property type="entry name" value="Bromodomain-like_sf"/>
</dbReference>
<evidence type="ECO:0000256" key="1">
    <source>
        <dbReference type="ARBA" id="ARBA00004123"/>
    </source>
</evidence>
<dbReference type="PANTHER" id="PTHR16062">
    <property type="entry name" value="SWI/SNF-RELATED"/>
    <property type="match status" value="1"/>
</dbReference>
<evidence type="ECO:0000259" key="11">
    <source>
        <dbReference type="PROSITE" id="PS50014"/>
    </source>
</evidence>
<dbReference type="STRING" id="342668.A0A1B8GFR4"/>
<accession>A0A1B8GFR4</accession>
<dbReference type="GO" id="GO:0006368">
    <property type="term" value="P:transcription elongation by RNA polymerase II"/>
    <property type="evidence" value="ECO:0007669"/>
    <property type="project" value="TreeGrafter"/>
</dbReference>
<dbReference type="SMART" id="SM00439">
    <property type="entry name" value="BAH"/>
    <property type="match status" value="1"/>
</dbReference>
<dbReference type="SMART" id="SM00297">
    <property type="entry name" value="BROMO"/>
    <property type="match status" value="2"/>
</dbReference>
<feature type="region of interest" description="Disordered" evidence="10">
    <location>
        <begin position="1"/>
        <end position="39"/>
    </location>
</feature>
<dbReference type="Gene3D" id="1.20.920.10">
    <property type="entry name" value="Bromodomain-like"/>
    <property type="match status" value="2"/>
</dbReference>
<evidence type="ECO:0000256" key="9">
    <source>
        <dbReference type="SAM" id="Coils"/>
    </source>
</evidence>
<reference evidence="13 14" key="1">
    <citation type="submission" date="2016-03" db="EMBL/GenBank/DDBJ databases">
        <title>Comparative genomics of Pseudogymnoascus destructans, the fungus causing white-nose syndrome of bats.</title>
        <authorList>
            <person name="Palmer J.M."/>
            <person name="Drees K.P."/>
            <person name="Foster J.T."/>
            <person name="Lindner D.L."/>
        </authorList>
    </citation>
    <scope>NUCLEOTIDE SEQUENCE [LARGE SCALE GENOMIC DNA]</scope>
    <source>
        <strain evidence="13 14">UAMH 10579</strain>
    </source>
</reference>
<evidence type="ECO:0000313" key="14">
    <source>
        <dbReference type="Proteomes" id="UP000091956"/>
    </source>
</evidence>
<dbReference type="GO" id="GO:0006338">
    <property type="term" value="P:chromatin remodeling"/>
    <property type="evidence" value="ECO:0007669"/>
    <property type="project" value="InterPro"/>
</dbReference>
<reference evidence="14" key="2">
    <citation type="journal article" date="2018" name="Nat. Commun.">
        <title>Extreme sensitivity to ultraviolet light in the fungal pathogen causing white-nose syndrome of bats.</title>
        <authorList>
            <person name="Palmer J.M."/>
            <person name="Drees K.P."/>
            <person name="Foster J.T."/>
            <person name="Lindner D.L."/>
        </authorList>
    </citation>
    <scope>NUCLEOTIDE SEQUENCE [LARGE SCALE GENOMIC DNA]</scope>
    <source>
        <strain evidence="14">UAMH 10579</strain>
    </source>
</reference>
<protein>
    <recommendedName>
        <fullName evidence="15">Chromatin structure-remodeling complex protein rsc1</fullName>
    </recommendedName>
</protein>
<dbReference type="InterPro" id="IPR018359">
    <property type="entry name" value="Bromodomain_CS"/>
</dbReference>
<dbReference type="SUPFAM" id="SSF47370">
    <property type="entry name" value="Bromodomain"/>
    <property type="match status" value="2"/>
</dbReference>
<dbReference type="GeneID" id="28839558"/>
<feature type="compositionally biased region" description="Low complexity" evidence="10">
    <location>
        <begin position="639"/>
        <end position="653"/>
    </location>
</feature>
<evidence type="ECO:0000256" key="6">
    <source>
        <dbReference type="ARBA" id="ARBA00023163"/>
    </source>
</evidence>
<keyword evidence="2" id="KW-0677">Repeat</keyword>
<feature type="coiled-coil region" evidence="9">
    <location>
        <begin position="810"/>
        <end position="849"/>
    </location>
</feature>
<dbReference type="CDD" id="cd05522">
    <property type="entry name" value="Bromo_Rsc1_2_II"/>
    <property type="match status" value="1"/>
</dbReference>
<keyword evidence="6" id="KW-0804">Transcription</keyword>
<feature type="domain" description="Bromo" evidence="11">
    <location>
        <begin position="58"/>
        <end position="128"/>
    </location>
</feature>
<feature type="compositionally biased region" description="Acidic residues" evidence="10">
    <location>
        <begin position="156"/>
        <end position="208"/>
    </location>
</feature>
<dbReference type="Proteomes" id="UP000091956">
    <property type="component" value="Unassembled WGS sequence"/>
</dbReference>
<dbReference type="InterPro" id="IPR001487">
    <property type="entry name" value="Bromodomain"/>
</dbReference>
<dbReference type="PROSITE" id="PS50014">
    <property type="entry name" value="BROMODOMAIN_2"/>
    <property type="match status" value="2"/>
</dbReference>
<keyword evidence="14" id="KW-1185">Reference proteome</keyword>
<dbReference type="InterPro" id="IPR043151">
    <property type="entry name" value="BAH_sf"/>
</dbReference>
<dbReference type="PROSITE" id="PS00633">
    <property type="entry name" value="BROMODOMAIN_1"/>
    <property type="match status" value="1"/>
</dbReference>
<dbReference type="CDD" id="cd04369">
    <property type="entry name" value="Bromodomain"/>
    <property type="match status" value="1"/>
</dbReference>
<feature type="region of interest" description="Disordered" evidence="10">
    <location>
        <begin position="544"/>
        <end position="739"/>
    </location>
</feature>
<dbReference type="PROSITE" id="PS51038">
    <property type="entry name" value="BAH"/>
    <property type="match status" value="1"/>
</dbReference>
<dbReference type="EMBL" id="KV460241">
    <property type="protein sequence ID" value="OBT94667.1"/>
    <property type="molecule type" value="Genomic_DNA"/>
</dbReference>
<keyword evidence="3" id="KW-0156">Chromatin regulator</keyword>
<keyword evidence="5 8" id="KW-0103">Bromodomain</keyword>
<evidence type="ECO:0000256" key="8">
    <source>
        <dbReference type="PROSITE-ProRule" id="PRU00035"/>
    </source>
</evidence>
<dbReference type="InterPro" id="IPR001025">
    <property type="entry name" value="BAH_dom"/>
</dbReference>
<evidence type="ECO:0000256" key="7">
    <source>
        <dbReference type="ARBA" id="ARBA00023242"/>
    </source>
</evidence>
<feature type="compositionally biased region" description="Pro residues" evidence="10">
    <location>
        <begin position="580"/>
        <end position="595"/>
    </location>
</feature>
<name>A0A1B8GFR4_9PEZI</name>
<dbReference type="PRINTS" id="PR00503">
    <property type="entry name" value="BROMODOMAIN"/>
</dbReference>
<dbReference type="InterPro" id="IPR048047">
    <property type="entry name" value="RSC1/2_bromodom"/>
</dbReference>
<comment type="subcellular location">
    <subcellularLocation>
        <location evidence="1">Nucleus</location>
    </subcellularLocation>
</comment>
<evidence type="ECO:0000256" key="5">
    <source>
        <dbReference type="ARBA" id="ARBA00023117"/>
    </source>
</evidence>
<dbReference type="GO" id="GO:0016586">
    <property type="term" value="C:RSC-type complex"/>
    <property type="evidence" value="ECO:0007669"/>
    <property type="project" value="InterPro"/>
</dbReference>
<dbReference type="AlphaFoldDB" id="A0A1B8GFR4"/>
<sequence>MSQPPSPHEDDDAQEDNVIHDEATEATMSRPESDGVSKRDLEIMKGIVDHLTEAKDENDREITSVFQRIVNKRFLPDYHEVIKHPVAFSTVRGKILRKQYPSWKEYVRDFAYMSHNAQVYNRPSAEAYGDALKLREMVKLELAKLVDQNIISAEDAEYPDLGEIPDVEDSPPPQPDEEMQSEDEPVEDDREDEDEDEDEEDDVDDSDDEGARRRRRKGPRSSAAITKREGGKVEDGSKEDADAHKKRGRPPKVHTPMEARINTILKGLRKFKDEKGDLKVLHFEKPPDKTLFPEYYQEIKNPIALDMIKRKAKRKKYNSVDAVMKDLELMFDNAKEYNLEDSEVYICATDLQREARILAEQEKTKPDSAYVDEDGRLPLPEILHNGEIWKVGDWVHLQNPNDLTKPIVAQIYRTWQDPEGQKWINACWYYRPEQTVHRYEKHFFENEVVKTGQYRDHHIDEVVDRCFVMFFTRFNKGRPRGFPPDKEVYVCEARYNEDKFKLNKIKTWASCVPDEVREKDYEMDLFDVPRKMKKVPSPIKHLLREDAKEDDPLPKPTWGAANAPPIVGAVHKRPREANESPPPEPTPSPPPPRPVEPVRRSITTERATTYGQSDTPMGNMQNTAPSPAPAQQTLNSYGQQSSAVRPSASPAPQLHQQSSYASYATVDAPPPQTPSFAPSTTHNNYAATHAPPSTAHASVLQHPGTPNPLANYDGGYARSVPQPRNYAAPPAGSHTNAYNPPRSVEVYHLSDVANASIPQDIRSQFHRDEHDRVLFFTAPPLDVPRVPTKARVLGHSLKYLAKKLKDADALAEARKERDKKLEQVAGEKRKRAEEEEEKLAEEVEKVKIRAFEAWNRDMERRTLAIYERMFGADGKAVMEEERLRLEKVHAETKLENEASERREREMMESLKVRIYR</sequence>
<dbReference type="InterPro" id="IPR037382">
    <property type="entry name" value="Rsc/polybromo"/>
</dbReference>
<evidence type="ECO:0000313" key="13">
    <source>
        <dbReference type="EMBL" id="OBT94667.1"/>
    </source>
</evidence>
<feature type="compositionally biased region" description="Polar residues" evidence="10">
    <location>
        <begin position="604"/>
        <end position="638"/>
    </location>
</feature>
<evidence type="ECO:0000259" key="12">
    <source>
        <dbReference type="PROSITE" id="PS51038"/>
    </source>
</evidence>
<evidence type="ECO:0008006" key="15">
    <source>
        <dbReference type="Google" id="ProtNLM"/>
    </source>
</evidence>
<dbReference type="OrthoDB" id="1742084at2759"/>
<dbReference type="Gene3D" id="2.30.30.490">
    <property type="match status" value="1"/>
</dbReference>
<gene>
    <name evidence="13" type="ORF">VE01_06172</name>
</gene>
<keyword evidence="9" id="KW-0175">Coiled coil</keyword>
<dbReference type="PANTHER" id="PTHR16062:SF21">
    <property type="entry name" value="CHROMATIN STRUCTURE-REMODELING COMPLEX SUBUNIT RSC1-RELATED"/>
    <property type="match status" value="1"/>
</dbReference>
<organism evidence="13 14">
    <name type="scientific">Pseudogymnoascus verrucosus</name>
    <dbReference type="NCBI Taxonomy" id="342668"/>
    <lineage>
        <taxon>Eukaryota</taxon>
        <taxon>Fungi</taxon>
        <taxon>Dikarya</taxon>
        <taxon>Ascomycota</taxon>
        <taxon>Pezizomycotina</taxon>
        <taxon>Leotiomycetes</taxon>
        <taxon>Thelebolales</taxon>
        <taxon>Thelebolaceae</taxon>
        <taxon>Pseudogymnoascus</taxon>
    </lineage>
</organism>
<evidence type="ECO:0000256" key="2">
    <source>
        <dbReference type="ARBA" id="ARBA00022737"/>
    </source>
</evidence>
<evidence type="ECO:0000256" key="10">
    <source>
        <dbReference type="SAM" id="MobiDB-lite"/>
    </source>
</evidence>
<dbReference type="FunFam" id="2.30.30.490:FF:000015">
    <property type="entry name" value="Chromatin structure-remodeling complex subunit RSC1"/>
    <property type="match status" value="1"/>
</dbReference>
<feature type="compositionally biased region" description="Low complexity" evidence="10">
    <location>
        <begin position="686"/>
        <end position="698"/>
    </location>
</feature>
<keyword evidence="7" id="KW-0539">Nucleus</keyword>
<dbReference type="RefSeq" id="XP_018128400.1">
    <property type="nucleotide sequence ID" value="XM_018275625.2"/>
</dbReference>
<keyword evidence="4" id="KW-0805">Transcription regulation</keyword>
<proteinExistence type="predicted"/>
<feature type="compositionally biased region" description="Basic and acidic residues" evidence="10">
    <location>
        <begin position="226"/>
        <end position="243"/>
    </location>
</feature>
<feature type="compositionally biased region" description="Polar residues" evidence="10">
    <location>
        <begin position="674"/>
        <end position="685"/>
    </location>
</feature>
<dbReference type="GO" id="GO:0003682">
    <property type="term" value="F:chromatin binding"/>
    <property type="evidence" value="ECO:0007669"/>
    <property type="project" value="InterPro"/>
</dbReference>
<evidence type="ECO:0000256" key="4">
    <source>
        <dbReference type="ARBA" id="ARBA00023015"/>
    </source>
</evidence>
<dbReference type="FunFam" id="1.20.920.10:FF:000048">
    <property type="entry name" value="RSC complex subunit (RSC1), putative"/>
    <property type="match status" value="1"/>
</dbReference>
<dbReference type="Pfam" id="PF01426">
    <property type="entry name" value="BAH"/>
    <property type="match status" value="1"/>
</dbReference>
<feature type="domain" description="BAH" evidence="12">
    <location>
        <begin position="387"/>
        <end position="506"/>
    </location>
</feature>
<evidence type="ECO:0000256" key="3">
    <source>
        <dbReference type="ARBA" id="ARBA00022853"/>
    </source>
</evidence>